<dbReference type="Proteomes" id="UP000030889">
    <property type="component" value="Unassembled WGS sequence"/>
</dbReference>
<keyword evidence="4" id="KW-1185">Reference proteome</keyword>
<feature type="domain" description="BACON" evidence="2">
    <location>
        <begin position="61"/>
        <end position="113"/>
    </location>
</feature>
<evidence type="ECO:0000259" key="2">
    <source>
        <dbReference type="Pfam" id="PF13004"/>
    </source>
</evidence>
<feature type="chain" id="PRO_5046621110" description="BACON domain-containing protein" evidence="1">
    <location>
        <begin position="24"/>
        <end position="490"/>
    </location>
</feature>
<name>A0ABR4YLG0_9BACT</name>
<sequence>MKKNRFFTGVMCTLAVVALSACGQEAQEQLQYVSLSQAGCTFFGTDNEPLAVTVETSPAQWAAEASASWVKAEPGEDGTTLVLSVEDNDGDAERKAAVTVTAGQASQTITVYQLAPDLSINRFRKERMFQNGGVVSPSGKYIGGFTNKAMEDNTWEYYPVIIDTETGEKIKLGPFPSALFKCSQPFAITDYGQLFISDHENGGSVIFDLNGDYMLSSIPEGCTNRGNVMGVSGDGSKWVGYATSEKQEGERIGQYRPIIWEDGEARMLSMPEKNFKGEDFSVGAMARGISADGSVIYGTTWDNSDGAMIYWKDGKVKYVGEDVHEIKSVTIPYPEGDETFYYANGIVSQAEIYKMSPSGNWIAGAYQEITVNTDDYSTVASSCPAFYNTETETTVVLEEYSGAKGVHVTDGGIAFIALPMAGGEVYDLNAGVAIGTVAEWVYSEYGLIIPSDIFIKSVSPDGRVVLGTGTEQPAGMKGRIYPWYIIPPAQ</sequence>
<evidence type="ECO:0000256" key="1">
    <source>
        <dbReference type="SAM" id="SignalP"/>
    </source>
</evidence>
<gene>
    <name evidence="3" type="ORF">LG35_00445</name>
</gene>
<organism evidence="3 4">
    <name type="scientific">Alistipes inops</name>
    <dbReference type="NCBI Taxonomy" id="1501391"/>
    <lineage>
        <taxon>Bacteria</taxon>
        <taxon>Pseudomonadati</taxon>
        <taxon>Bacteroidota</taxon>
        <taxon>Bacteroidia</taxon>
        <taxon>Bacteroidales</taxon>
        <taxon>Rikenellaceae</taxon>
        <taxon>Alistipes</taxon>
    </lineage>
</organism>
<accession>A0ABR4YLG0</accession>
<evidence type="ECO:0000313" key="3">
    <source>
        <dbReference type="EMBL" id="KHE42972.1"/>
    </source>
</evidence>
<dbReference type="InterPro" id="IPR013783">
    <property type="entry name" value="Ig-like_fold"/>
</dbReference>
<dbReference type="Gene3D" id="2.60.40.10">
    <property type="entry name" value="Immunoglobulins"/>
    <property type="match status" value="1"/>
</dbReference>
<evidence type="ECO:0000313" key="4">
    <source>
        <dbReference type="Proteomes" id="UP000030889"/>
    </source>
</evidence>
<dbReference type="InterPro" id="IPR024361">
    <property type="entry name" value="BACON"/>
</dbReference>
<dbReference type="PROSITE" id="PS51257">
    <property type="entry name" value="PROKAR_LIPOPROTEIN"/>
    <property type="match status" value="1"/>
</dbReference>
<dbReference type="SUPFAM" id="SSF82171">
    <property type="entry name" value="DPP6 N-terminal domain-like"/>
    <property type="match status" value="1"/>
</dbReference>
<reference evidence="3 4" key="1">
    <citation type="submission" date="2014-09" db="EMBL/GenBank/DDBJ databases">
        <title>Alistipes sp. 627, sp. nov., a novel member of the family Rikenellaceae isolated from human faeces.</title>
        <authorList>
            <person name="Shkoporov A.N."/>
            <person name="Chaplin A.V."/>
            <person name="Motuzova O.V."/>
            <person name="Kafarskaia L.I."/>
            <person name="Khokhlova E.V."/>
            <person name="Efimov B.A."/>
        </authorList>
    </citation>
    <scope>NUCLEOTIDE SEQUENCE [LARGE SCALE GENOMIC DNA]</scope>
    <source>
        <strain evidence="3 4">627</strain>
    </source>
</reference>
<dbReference type="EMBL" id="JRGF01000001">
    <property type="protein sequence ID" value="KHE42972.1"/>
    <property type="molecule type" value="Genomic_DNA"/>
</dbReference>
<dbReference type="Pfam" id="PF13004">
    <property type="entry name" value="BACON"/>
    <property type="match status" value="1"/>
</dbReference>
<feature type="signal peptide" evidence="1">
    <location>
        <begin position="1"/>
        <end position="23"/>
    </location>
</feature>
<protein>
    <recommendedName>
        <fullName evidence="2">BACON domain-containing protein</fullName>
    </recommendedName>
</protein>
<dbReference type="CDD" id="cd14948">
    <property type="entry name" value="BACON"/>
    <property type="match status" value="1"/>
</dbReference>
<keyword evidence="1" id="KW-0732">Signal</keyword>
<comment type="caution">
    <text evidence="3">The sequence shown here is derived from an EMBL/GenBank/DDBJ whole genome shotgun (WGS) entry which is preliminary data.</text>
</comment>
<proteinExistence type="predicted"/>